<proteinExistence type="predicted"/>
<dbReference type="Proteomes" id="UP000095280">
    <property type="component" value="Unplaced"/>
</dbReference>
<keyword evidence="1" id="KW-1185">Reference proteome</keyword>
<name>A0A1I8F2Y5_9PLAT</name>
<evidence type="ECO:0000313" key="1">
    <source>
        <dbReference type="Proteomes" id="UP000095280"/>
    </source>
</evidence>
<reference evidence="2" key="1">
    <citation type="submission" date="2016-11" db="UniProtKB">
        <authorList>
            <consortium name="WormBaseParasite"/>
        </authorList>
    </citation>
    <scope>IDENTIFICATION</scope>
</reference>
<accession>A0A1I8F2Y5</accession>
<protein>
    <submittedName>
        <fullName evidence="2">Transposase</fullName>
    </submittedName>
</protein>
<dbReference type="AlphaFoldDB" id="A0A1I8F2Y5"/>
<dbReference type="WBParaSite" id="maker-unitig_16993-snap-gene-0.2-mRNA-1">
    <property type="protein sequence ID" value="maker-unitig_16993-snap-gene-0.2-mRNA-1"/>
    <property type="gene ID" value="maker-unitig_16993-snap-gene-0.2"/>
</dbReference>
<evidence type="ECO:0000313" key="2">
    <source>
        <dbReference type="WBParaSite" id="maker-unitig_16993-snap-gene-0.2-mRNA-1"/>
    </source>
</evidence>
<organism evidence="1 2">
    <name type="scientific">Macrostomum lignano</name>
    <dbReference type="NCBI Taxonomy" id="282301"/>
    <lineage>
        <taxon>Eukaryota</taxon>
        <taxon>Metazoa</taxon>
        <taxon>Spiralia</taxon>
        <taxon>Lophotrochozoa</taxon>
        <taxon>Platyhelminthes</taxon>
        <taxon>Rhabditophora</taxon>
        <taxon>Macrostomorpha</taxon>
        <taxon>Macrostomida</taxon>
        <taxon>Macrostomidae</taxon>
        <taxon>Macrostomum</taxon>
    </lineage>
</organism>
<sequence length="91" mass="10284">LFSAAPTDPQRRAVKRDLFDFTLPFSARVNLTAADRVIDRAKQLARASALPSGRLEYCYLKPNMKRTNREMQFASLIQRATARTNNDTAVP</sequence>